<dbReference type="Proteomes" id="UP000478052">
    <property type="component" value="Unassembled WGS sequence"/>
</dbReference>
<dbReference type="Pfam" id="PF05699">
    <property type="entry name" value="Dimer_Tnp_hAT"/>
    <property type="match status" value="1"/>
</dbReference>
<comment type="caution">
    <text evidence="3">The sequence shown here is derived from an EMBL/GenBank/DDBJ whole genome shotgun (WGS) entry which is preliminary data.</text>
</comment>
<keyword evidence="4" id="KW-1185">Reference proteome</keyword>
<feature type="domain" description="DUF4371" evidence="2">
    <location>
        <begin position="164"/>
        <end position="367"/>
    </location>
</feature>
<gene>
    <name evidence="3" type="ORF">FWK35_00028081</name>
</gene>
<dbReference type="GO" id="GO:0046983">
    <property type="term" value="F:protein dimerization activity"/>
    <property type="evidence" value="ECO:0007669"/>
    <property type="project" value="InterPro"/>
</dbReference>
<accession>A0A6G0WK60</accession>
<dbReference type="InterPro" id="IPR008906">
    <property type="entry name" value="HATC_C_dom"/>
</dbReference>
<feature type="domain" description="HAT C-terminal dimerisation" evidence="1">
    <location>
        <begin position="616"/>
        <end position="660"/>
    </location>
</feature>
<sequence length="689" mass="78595">MADIKTNSDNNVDGSIAATSPNEFITSLEKCHNLDLPEQNGVLPLETATISELKVSTLLKTEGFAVDVDCNAILPNEVDDGLNLNLDFPTDRGHFPETLTSSSLKNKLFCMAHVNLQKIFYCAQTQCLLMGKINGIDNWQHLTQKIIKHEVSKQHIEAMKLRLVWSKNNTIDNKLEQQTCAKAQFWRDVLKRLIQIILFLTAGNMVLRGNEGKINNNSEGNFLRTVKLLAQFDPVLSKLLYTEESKVKNLSRKIQNEIIELLASEALKILCEEIRNSQCFTIIMDSTQDITKLDQVSFIFRYVVVNYNEQTLDVKESFLGFYKLTKHGAENHVNLIYDVLNKYNLDMKKCRGQGYDGAAVMSGVFSGVQKRISDVVPNASYVHCTAHNLNLVISDVTKSSLKFSNFFDVVQIIFLFFSKSAPRWASLAFGDEVASNIRNKQSVKKNFSKNDEKNTAVSLKKKMESFEFIILMIIWEKVLKPLSVVSKILQSPQTSLHQAVEYLQVCIDEIKKNRNTYEDLVFSATELCSKWGISIIKENKRKKFAKRQHDSIDNDKRLGLETVSRNFEFLQPQNLKQVLSLRDFLGKTKMKTIKELALYIIENDISSLFSEILTACKFFLSLPVTVASAERSFSKLKLIKNYLRNSITQERLTNISILNIKISRINELNIDQIIDIFANQKARKKSFLK</sequence>
<dbReference type="InterPro" id="IPR025398">
    <property type="entry name" value="DUF4371"/>
</dbReference>
<dbReference type="PANTHER" id="PTHR45749">
    <property type="match status" value="1"/>
</dbReference>
<dbReference type="PANTHER" id="PTHR45749:SF21">
    <property type="entry name" value="DUF4371 DOMAIN-CONTAINING PROTEIN"/>
    <property type="match status" value="1"/>
</dbReference>
<protein>
    <submittedName>
        <fullName evidence="3">Zinc finger MYM-type protein 1-like</fullName>
    </submittedName>
</protein>
<reference evidence="3 4" key="1">
    <citation type="submission" date="2019-08" db="EMBL/GenBank/DDBJ databases">
        <title>Whole genome of Aphis craccivora.</title>
        <authorList>
            <person name="Voronova N.V."/>
            <person name="Shulinski R.S."/>
            <person name="Bandarenka Y.V."/>
            <person name="Zhorov D.G."/>
            <person name="Warner D."/>
        </authorList>
    </citation>
    <scope>NUCLEOTIDE SEQUENCE [LARGE SCALE GENOMIC DNA]</scope>
    <source>
        <strain evidence="3">180601</strain>
        <tissue evidence="3">Whole Body</tissue>
    </source>
</reference>
<organism evidence="3 4">
    <name type="scientific">Aphis craccivora</name>
    <name type="common">Cowpea aphid</name>
    <dbReference type="NCBI Taxonomy" id="307492"/>
    <lineage>
        <taxon>Eukaryota</taxon>
        <taxon>Metazoa</taxon>
        <taxon>Ecdysozoa</taxon>
        <taxon>Arthropoda</taxon>
        <taxon>Hexapoda</taxon>
        <taxon>Insecta</taxon>
        <taxon>Pterygota</taxon>
        <taxon>Neoptera</taxon>
        <taxon>Paraneoptera</taxon>
        <taxon>Hemiptera</taxon>
        <taxon>Sternorrhyncha</taxon>
        <taxon>Aphidomorpha</taxon>
        <taxon>Aphidoidea</taxon>
        <taxon>Aphididae</taxon>
        <taxon>Aphidini</taxon>
        <taxon>Aphis</taxon>
        <taxon>Aphis</taxon>
    </lineage>
</organism>
<dbReference type="InterPro" id="IPR012337">
    <property type="entry name" value="RNaseH-like_sf"/>
</dbReference>
<dbReference type="AlphaFoldDB" id="A0A6G0WK60"/>
<evidence type="ECO:0000259" key="2">
    <source>
        <dbReference type="Pfam" id="PF14291"/>
    </source>
</evidence>
<evidence type="ECO:0000313" key="4">
    <source>
        <dbReference type="Proteomes" id="UP000478052"/>
    </source>
</evidence>
<dbReference type="EMBL" id="VUJU01008649">
    <property type="protein sequence ID" value="KAF0727654.1"/>
    <property type="molecule type" value="Genomic_DNA"/>
</dbReference>
<proteinExistence type="predicted"/>
<dbReference type="SUPFAM" id="SSF53098">
    <property type="entry name" value="Ribonuclease H-like"/>
    <property type="match status" value="1"/>
</dbReference>
<evidence type="ECO:0000313" key="3">
    <source>
        <dbReference type="EMBL" id="KAF0727654.1"/>
    </source>
</evidence>
<dbReference type="Pfam" id="PF14291">
    <property type="entry name" value="DUF4371"/>
    <property type="match status" value="1"/>
</dbReference>
<dbReference type="OrthoDB" id="6598476at2759"/>
<name>A0A6G0WK60_APHCR</name>
<evidence type="ECO:0000259" key="1">
    <source>
        <dbReference type="Pfam" id="PF05699"/>
    </source>
</evidence>